<proteinExistence type="predicted"/>
<name>A0ACC0KRW0_CHOFU</name>
<keyword evidence="2" id="KW-1185">Reference proteome</keyword>
<organism evidence="1 2">
    <name type="scientific">Choristoneura fumiferana</name>
    <name type="common">Spruce budworm moth</name>
    <name type="synonym">Archips fumiferana</name>
    <dbReference type="NCBI Taxonomy" id="7141"/>
    <lineage>
        <taxon>Eukaryota</taxon>
        <taxon>Metazoa</taxon>
        <taxon>Ecdysozoa</taxon>
        <taxon>Arthropoda</taxon>
        <taxon>Hexapoda</taxon>
        <taxon>Insecta</taxon>
        <taxon>Pterygota</taxon>
        <taxon>Neoptera</taxon>
        <taxon>Endopterygota</taxon>
        <taxon>Lepidoptera</taxon>
        <taxon>Glossata</taxon>
        <taxon>Ditrysia</taxon>
        <taxon>Tortricoidea</taxon>
        <taxon>Tortricidae</taxon>
        <taxon>Tortricinae</taxon>
        <taxon>Choristoneura</taxon>
    </lineage>
</organism>
<sequence length="118" mass="13932">MEPRRKEPESAARRSTPAHSMFTAKRASTDDTSRFASEFRRSEHPMAAILSKKIRKLSKKRNSITPQNKNCLEDVPKVIFRINPDIYPMRLTRSVQRMLDHRKDFIIVEIYRSFMHIS</sequence>
<evidence type="ECO:0000313" key="2">
    <source>
        <dbReference type="Proteomes" id="UP001064048"/>
    </source>
</evidence>
<dbReference type="Proteomes" id="UP001064048">
    <property type="component" value="Chromosome 23"/>
</dbReference>
<dbReference type="EMBL" id="CM046123">
    <property type="protein sequence ID" value="KAI8439124.1"/>
    <property type="molecule type" value="Genomic_DNA"/>
</dbReference>
<gene>
    <name evidence="1" type="ORF">MSG28_012982</name>
</gene>
<reference evidence="1 2" key="1">
    <citation type="journal article" date="2022" name="Genome Biol. Evol.">
        <title>The Spruce Budworm Genome: Reconstructing the Evolutionary History of Antifreeze Proteins.</title>
        <authorList>
            <person name="Beliveau C."/>
            <person name="Gagne P."/>
            <person name="Picq S."/>
            <person name="Vernygora O."/>
            <person name="Keeling C.I."/>
            <person name="Pinkney K."/>
            <person name="Doucet D."/>
            <person name="Wen F."/>
            <person name="Johnston J.S."/>
            <person name="Maaroufi H."/>
            <person name="Boyle B."/>
            <person name="Laroche J."/>
            <person name="Dewar K."/>
            <person name="Juretic N."/>
            <person name="Blackburn G."/>
            <person name="Nisole A."/>
            <person name="Brunet B."/>
            <person name="Brandao M."/>
            <person name="Lumley L."/>
            <person name="Duan J."/>
            <person name="Quan G."/>
            <person name="Lucarotti C.J."/>
            <person name="Roe A.D."/>
            <person name="Sperling F.A.H."/>
            <person name="Levesque R.C."/>
            <person name="Cusson M."/>
        </authorList>
    </citation>
    <scope>NUCLEOTIDE SEQUENCE [LARGE SCALE GENOMIC DNA]</scope>
    <source>
        <strain evidence="1">Glfc:IPQL:Cfum</strain>
    </source>
</reference>
<evidence type="ECO:0000313" key="1">
    <source>
        <dbReference type="EMBL" id="KAI8439124.1"/>
    </source>
</evidence>
<accession>A0ACC0KRW0</accession>
<protein>
    <submittedName>
        <fullName evidence="1">Uncharacterized protein</fullName>
    </submittedName>
</protein>
<comment type="caution">
    <text evidence="1">The sequence shown here is derived from an EMBL/GenBank/DDBJ whole genome shotgun (WGS) entry which is preliminary data.</text>
</comment>